<keyword evidence="3 8" id="KW-0812">Transmembrane</keyword>
<evidence type="ECO:0000256" key="3">
    <source>
        <dbReference type="ARBA" id="ARBA00022692"/>
    </source>
</evidence>
<dbReference type="InterPro" id="IPR000701">
    <property type="entry name" value="SuccDH_FuR_B_TM-su"/>
</dbReference>
<evidence type="ECO:0000256" key="6">
    <source>
        <dbReference type="ARBA" id="ARBA00023004"/>
    </source>
</evidence>
<keyword evidence="2" id="KW-0349">Heme</keyword>
<keyword evidence="6" id="KW-0408">Iron</keyword>
<keyword evidence="7 8" id="KW-0472">Membrane</keyword>
<dbReference type="NCBIfam" id="TIGR02046">
    <property type="entry name" value="sdhC_b558_fam"/>
    <property type="match status" value="1"/>
</dbReference>
<keyword evidence="4" id="KW-0479">Metal-binding</keyword>
<dbReference type="InterPro" id="IPR011138">
    <property type="entry name" value="Cytochrome_b-558"/>
</dbReference>
<comment type="subcellular location">
    <subcellularLocation>
        <location evidence="1">Membrane</location>
    </subcellularLocation>
</comment>
<evidence type="ECO:0000313" key="10">
    <source>
        <dbReference type="Proteomes" id="UP001501521"/>
    </source>
</evidence>
<gene>
    <name evidence="9" type="ORF">GCM10025789_16130</name>
</gene>
<proteinExistence type="predicted"/>
<dbReference type="Pfam" id="PF01127">
    <property type="entry name" value="Sdh_cyt"/>
    <property type="match status" value="1"/>
</dbReference>
<dbReference type="EMBL" id="BAABLV010000026">
    <property type="protein sequence ID" value="GAA4898930.1"/>
    <property type="molecule type" value="Genomic_DNA"/>
</dbReference>
<sequence length="239" mass="25636">MTAVLDRAAATRHRPTTFALKQTMAATGMVFVLFVVVHMLGNLKVYGGAASLDGYATWLREVGYPLIPKKGVLWALRVTLAVSLVAHVAASVTLWLRGRTARGRHRRRSMPRATAWTARTMLPGGVVILVFILVHLLDLTIGALVAPEGYAHAGPDGVIPAHANLVASFSRPWMAAFYSLTMVVIGVHVWHGWRTLLQDWGATGRRFRVAWATVGALLALAVVAGNAAIPVLVLAGVIA</sequence>
<feature type="transmembrane region" description="Helical" evidence="8">
    <location>
        <begin position="209"/>
        <end position="238"/>
    </location>
</feature>
<dbReference type="Gene3D" id="1.20.1300.10">
    <property type="entry name" value="Fumarate reductase/succinate dehydrogenase, transmembrane subunit"/>
    <property type="match status" value="1"/>
</dbReference>
<keyword evidence="5 8" id="KW-1133">Transmembrane helix</keyword>
<evidence type="ECO:0000256" key="5">
    <source>
        <dbReference type="ARBA" id="ARBA00022989"/>
    </source>
</evidence>
<evidence type="ECO:0000256" key="1">
    <source>
        <dbReference type="ARBA" id="ARBA00004370"/>
    </source>
</evidence>
<evidence type="ECO:0000256" key="4">
    <source>
        <dbReference type="ARBA" id="ARBA00022723"/>
    </source>
</evidence>
<keyword evidence="10" id="KW-1185">Reference proteome</keyword>
<dbReference type="InterPro" id="IPR034804">
    <property type="entry name" value="SQR/QFR_C/D"/>
</dbReference>
<protein>
    <submittedName>
        <fullName evidence="9">Succinate dehydrogenase cytochrome b subunit</fullName>
    </submittedName>
</protein>
<comment type="caution">
    <text evidence="9">The sequence shown here is derived from an EMBL/GenBank/DDBJ whole genome shotgun (WGS) entry which is preliminary data.</text>
</comment>
<reference evidence="10" key="1">
    <citation type="journal article" date="2019" name="Int. J. Syst. Evol. Microbiol.">
        <title>The Global Catalogue of Microorganisms (GCM) 10K type strain sequencing project: providing services to taxonomists for standard genome sequencing and annotation.</title>
        <authorList>
            <consortium name="The Broad Institute Genomics Platform"/>
            <consortium name="The Broad Institute Genome Sequencing Center for Infectious Disease"/>
            <person name="Wu L."/>
            <person name="Ma J."/>
        </authorList>
    </citation>
    <scope>NUCLEOTIDE SEQUENCE [LARGE SCALE GENOMIC DNA]</scope>
    <source>
        <strain evidence="10">JCM 19125</strain>
    </source>
</reference>
<feature type="transmembrane region" description="Helical" evidence="8">
    <location>
        <begin position="74"/>
        <end position="96"/>
    </location>
</feature>
<dbReference type="Proteomes" id="UP001501521">
    <property type="component" value="Unassembled WGS sequence"/>
</dbReference>
<evidence type="ECO:0000313" key="9">
    <source>
        <dbReference type="EMBL" id="GAA4898930.1"/>
    </source>
</evidence>
<name>A0ABP9FDT2_9ACTN</name>
<organism evidence="9 10">
    <name type="scientific">Tessaracoccus lubricantis</name>
    <dbReference type="NCBI Taxonomy" id="545543"/>
    <lineage>
        <taxon>Bacteria</taxon>
        <taxon>Bacillati</taxon>
        <taxon>Actinomycetota</taxon>
        <taxon>Actinomycetes</taxon>
        <taxon>Propionibacteriales</taxon>
        <taxon>Propionibacteriaceae</taxon>
        <taxon>Tessaracoccus</taxon>
    </lineage>
</organism>
<feature type="transmembrane region" description="Helical" evidence="8">
    <location>
        <begin position="116"/>
        <end position="137"/>
    </location>
</feature>
<accession>A0ABP9FDT2</accession>
<dbReference type="SUPFAM" id="SSF81343">
    <property type="entry name" value="Fumarate reductase respiratory complex transmembrane subunits"/>
    <property type="match status" value="1"/>
</dbReference>
<dbReference type="CDD" id="cd03498">
    <property type="entry name" value="SQR_TypeB_2_TM"/>
    <property type="match status" value="1"/>
</dbReference>
<evidence type="ECO:0000256" key="7">
    <source>
        <dbReference type="ARBA" id="ARBA00023136"/>
    </source>
</evidence>
<feature type="transmembrane region" description="Helical" evidence="8">
    <location>
        <begin position="23"/>
        <end position="41"/>
    </location>
</feature>
<feature type="transmembrane region" description="Helical" evidence="8">
    <location>
        <begin position="175"/>
        <end position="197"/>
    </location>
</feature>
<evidence type="ECO:0000256" key="8">
    <source>
        <dbReference type="SAM" id="Phobius"/>
    </source>
</evidence>
<evidence type="ECO:0000256" key="2">
    <source>
        <dbReference type="ARBA" id="ARBA00022617"/>
    </source>
</evidence>